<evidence type="ECO:0000313" key="2">
    <source>
        <dbReference type="Proteomes" id="UP000237271"/>
    </source>
</evidence>
<dbReference type="PANTHER" id="PTHR46169:SF15">
    <property type="entry name" value="INNER CENTROMERE PROTEIN A-LIKE ISOFORM X1-RELATED"/>
    <property type="match status" value="1"/>
</dbReference>
<dbReference type="PANTHER" id="PTHR46169">
    <property type="entry name" value="DNA REPLICATION-RELATED ELEMENT FACTOR, ISOFORM A"/>
    <property type="match status" value="1"/>
</dbReference>
<name>A0A2P4XMP3_9STRA</name>
<dbReference type="OrthoDB" id="101009at2759"/>
<dbReference type="Proteomes" id="UP000237271">
    <property type="component" value="Unassembled WGS sequence"/>
</dbReference>
<dbReference type="InterPro" id="IPR012337">
    <property type="entry name" value="RNaseH-like_sf"/>
</dbReference>
<dbReference type="GO" id="GO:0006357">
    <property type="term" value="P:regulation of transcription by RNA polymerase II"/>
    <property type="evidence" value="ECO:0007669"/>
    <property type="project" value="TreeGrafter"/>
</dbReference>
<dbReference type="GO" id="GO:0005634">
    <property type="term" value="C:nucleus"/>
    <property type="evidence" value="ECO:0007669"/>
    <property type="project" value="TreeGrafter"/>
</dbReference>
<organism evidence="1 2">
    <name type="scientific">Phytophthora palmivora</name>
    <dbReference type="NCBI Taxonomy" id="4796"/>
    <lineage>
        <taxon>Eukaryota</taxon>
        <taxon>Sar</taxon>
        <taxon>Stramenopiles</taxon>
        <taxon>Oomycota</taxon>
        <taxon>Peronosporomycetes</taxon>
        <taxon>Peronosporales</taxon>
        <taxon>Peronosporaceae</taxon>
        <taxon>Phytophthora</taxon>
    </lineage>
</organism>
<proteinExistence type="predicted"/>
<dbReference type="InterPro" id="IPR052717">
    <property type="entry name" value="Vacuolar_transposase_reg"/>
</dbReference>
<accession>A0A2P4XMP3</accession>
<dbReference type="SUPFAM" id="SSF53098">
    <property type="entry name" value="Ribonuclease H-like"/>
    <property type="match status" value="1"/>
</dbReference>
<sequence length="210" mass="24136">MEAAKTDHDFHAALEEGTCEQVENFVDDCKFLHANSRTDLEKLRAVVANFRKLANFFNHSTKGVDCLRALQTKEMLPQTDCATRWNSTYAMLLRMLEIRATTGEFLKSTAQQPTAEKWLTIRCLVVLLRPFADAADGLSGQKYPTLAIAVPVLRSIERKLKNETMFDAVIRSVGNEEFRSRVELFMYSIRKTYFKLFVDKFKNKLPEDLL</sequence>
<gene>
    <name evidence="1" type="ORF">PHPALM_17258</name>
</gene>
<protein>
    <submittedName>
        <fullName evidence="1">Uncharacterized protein</fullName>
    </submittedName>
</protein>
<comment type="caution">
    <text evidence="1">The sequence shown here is derived from an EMBL/GenBank/DDBJ whole genome shotgun (WGS) entry which is preliminary data.</text>
</comment>
<evidence type="ECO:0000313" key="1">
    <source>
        <dbReference type="EMBL" id="POM66826.1"/>
    </source>
</evidence>
<dbReference type="EMBL" id="NCKW01009525">
    <property type="protein sequence ID" value="POM66826.1"/>
    <property type="molecule type" value="Genomic_DNA"/>
</dbReference>
<keyword evidence="2" id="KW-1185">Reference proteome</keyword>
<dbReference type="AlphaFoldDB" id="A0A2P4XMP3"/>
<reference evidence="1 2" key="1">
    <citation type="journal article" date="2017" name="Genome Biol. Evol.">
        <title>Phytophthora megakarya and P. palmivora, closely related causal agents of cacao black pod rot, underwent increases in genome sizes and gene numbers by different mechanisms.</title>
        <authorList>
            <person name="Ali S.S."/>
            <person name="Shao J."/>
            <person name="Lary D.J."/>
            <person name="Kronmiller B."/>
            <person name="Shen D."/>
            <person name="Strem M.D."/>
            <person name="Amoako-Attah I."/>
            <person name="Akrofi A.Y."/>
            <person name="Begoude B.A."/>
            <person name="Ten Hoopen G.M."/>
            <person name="Coulibaly K."/>
            <person name="Kebe B.I."/>
            <person name="Melnick R.L."/>
            <person name="Guiltinan M.J."/>
            <person name="Tyler B.M."/>
            <person name="Meinhardt L.W."/>
            <person name="Bailey B.A."/>
        </authorList>
    </citation>
    <scope>NUCLEOTIDE SEQUENCE [LARGE SCALE GENOMIC DNA]</scope>
    <source>
        <strain evidence="2">sbr112.9</strain>
    </source>
</reference>